<dbReference type="PROSITE" id="PS51918">
    <property type="entry name" value="RADICAL_SAM"/>
    <property type="match status" value="1"/>
</dbReference>
<dbReference type="KEGG" id="mmad:MMJJ_11990"/>
<evidence type="ECO:0000256" key="3">
    <source>
        <dbReference type="ARBA" id="ARBA00022691"/>
    </source>
</evidence>
<evidence type="ECO:0000256" key="4">
    <source>
        <dbReference type="ARBA" id="ARBA00022723"/>
    </source>
</evidence>
<dbReference type="SUPFAM" id="SSF102114">
    <property type="entry name" value="Radical SAM enzymes"/>
    <property type="match status" value="1"/>
</dbReference>
<keyword evidence="6" id="KW-0411">Iron-sulfur</keyword>
<evidence type="ECO:0000256" key="5">
    <source>
        <dbReference type="ARBA" id="ARBA00023004"/>
    </source>
</evidence>
<protein>
    <submittedName>
        <fullName evidence="9">MoaA/NifB/PqqE/SkfB family radical SAM enzyme</fullName>
    </submittedName>
    <submittedName>
        <fullName evidence="8">Molybdenum cofactor biosynthesis protein A</fullName>
    </submittedName>
</protein>
<dbReference type="InterPro" id="IPR007197">
    <property type="entry name" value="rSAM"/>
</dbReference>
<feature type="domain" description="Radical SAM core" evidence="7">
    <location>
        <begin position="3"/>
        <end position="243"/>
    </location>
</feature>
<gene>
    <name evidence="9" type="ORF">HNP94_000089</name>
    <name evidence="10" type="ORF">HNP96_000927</name>
    <name evidence="8" type="ORF">MMJJ_11990</name>
</gene>
<reference evidence="10 13" key="3">
    <citation type="submission" date="2020-08" db="EMBL/GenBank/DDBJ databases">
        <title>Genomic Encyclopedia of Type Strains, Phase IV (KMG-V): Genome sequencing to study the core and pangenomes of soil and plant-associated prokaryotes.</title>
        <authorList>
            <person name="Whitman W."/>
        </authorList>
    </citation>
    <scope>NUCLEOTIDE SEQUENCE [LARGE SCALE GENOMIC DNA]</scope>
    <source>
        <strain evidence="9 12">C13</strain>
        <strain evidence="10 13">D1</strain>
    </source>
</reference>
<evidence type="ECO:0000313" key="9">
    <source>
        <dbReference type="EMBL" id="MBA2863089.1"/>
    </source>
</evidence>
<evidence type="ECO:0000256" key="2">
    <source>
        <dbReference type="ARBA" id="ARBA00022485"/>
    </source>
</evidence>
<keyword evidence="3" id="KW-0949">S-adenosyl-L-methionine</keyword>
<dbReference type="GO" id="GO:0051539">
    <property type="term" value="F:4 iron, 4 sulfur cluster binding"/>
    <property type="evidence" value="ECO:0007669"/>
    <property type="project" value="UniProtKB-KW"/>
</dbReference>
<comment type="cofactor">
    <cofactor evidence="1">
        <name>[4Fe-4S] cluster</name>
        <dbReference type="ChEBI" id="CHEBI:49883"/>
    </cofactor>
</comment>
<dbReference type="InterPro" id="IPR013785">
    <property type="entry name" value="Aldolase_TIM"/>
</dbReference>
<dbReference type="Proteomes" id="UP000590564">
    <property type="component" value="Unassembled WGS sequence"/>
</dbReference>
<evidence type="ECO:0000313" key="13">
    <source>
        <dbReference type="Proteomes" id="UP000590564"/>
    </source>
</evidence>
<name>A0A2L1CBH7_METMI</name>
<dbReference type="PANTHER" id="PTHR43787:SF3">
    <property type="entry name" value="ARYLSULFATASE REGULATORY PROTEIN"/>
    <property type="match status" value="1"/>
</dbReference>
<keyword evidence="5" id="KW-0408">Iron</keyword>
<evidence type="ECO:0000256" key="6">
    <source>
        <dbReference type="ARBA" id="ARBA00023014"/>
    </source>
</evidence>
<organism evidence="8 11">
    <name type="scientific">Methanococcus maripaludis</name>
    <name type="common">Methanococcus deltae</name>
    <dbReference type="NCBI Taxonomy" id="39152"/>
    <lineage>
        <taxon>Archaea</taxon>
        <taxon>Methanobacteriati</taxon>
        <taxon>Methanobacteriota</taxon>
        <taxon>Methanomada group</taxon>
        <taxon>Methanococci</taxon>
        <taxon>Methanococcales</taxon>
        <taxon>Methanococcaceae</taxon>
        <taxon>Methanococcus</taxon>
    </lineage>
</organism>
<dbReference type="EMBL" id="CP026606">
    <property type="protein sequence ID" value="AVB76580.1"/>
    <property type="molecule type" value="Genomic_DNA"/>
</dbReference>
<dbReference type="Gene3D" id="3.20.20.70">
    <property type="entry name" value="Aldolase class I"/>
    <property type="match status" value="1"/>
</dbReference>
<accession>A0A2L1CBH7</accession>
<dbReference type="EMBL" id="JACHED010000001">
    <property type="protein sequence ID" value="MBB6496906.1"/>
    <property type="molecule type" value="Genomic_DNA"/>
</dbReference>
<dbReference type="InterPro" id="IPR058240">
    <property type="entry name" value="rSAM_sf"/>
</dbReference>
<evidence type="ECO:0000256" key="1">
    <source>
        <dbReference type="ARBA" id="ARBA00001966"/>
    </source>
</evidence>
<dbReference type="CDD" id="cd01335">
    <property type="entry name" value="Radical_SAM"/>
    <property type="match status" value="1"/>
</dbReference>
<keyword evidence="2" id="KW-0004">4Fe-4S</keyword>
<evidence type="ECO:0000313" key="10">
    <source>
        <dbReference type="EMBL" id="MBB6496906.1"/>
    </source>
</evidence>
<reference evidence="8" key="2">
    <citation type="submission" date="2018-02" db="EMBL/GenBank/DDBJ databases">
        <title>Complete genome sequence of the Methanococcus maripaludis type strain JJ (DSM 2067), a model for selenoprotein synthesis in Archaea.</title>
        <authorList>
            <person name="Poehlein A."/>
            <person name="Heym D."/>
            <person name="Quitzke V."/>
            <person name="Fersch J."/>
            <person name="Daniel R."/>
            <person name="Rother M."/>
        </authorList>
    </citation>
    <scope>NUCLEOTIDE SEQUENCE [LARGE SCALE GENOMIC DNA]</scope>
    <source>
        <strain evidence="8">DSM 2067</strain>
    </source>
</reference>
<dbReference type="AlphaFoldDB" id="A0A2L1CBH7"/>
<dbReference type="RefSeq" id="WP_104838070.1">
    <property type="nucleotide sequence ID" value="NZ_CP026606.1"/>
</dbReference>
<dbReference type="InterPro" id="IPR006638">
    <property type="entry name" value="Elp3/MiaA/NifB-like_rSAM"/>
</dbReference>
<dbReference type="SFLD" id="SFLDG01067">
    <property type="entry name" value="SPASM/twitch_domain_containing"/>
    <property type="match status" value="1"/>
</dbReference>
<sequence length="287" mass="32608">MKITLRNEICDRLENIVSDLRVIKHCIGCEGMDLKNEDPHHHPTIEITQKCNHDCIFCYSNLTSVKPGLYGDLSKFKAVTISQYGEPLMYPKKVKNAIKYVKSKGLRCDLQTNGVILNEDLLKEFKDLGLDLVMISLSASNKKTHEKLVKDDTFEKVLENIKLSSKYFHTIVRSIYIPGFNDEELIKLGEMLNEIGVSEMMVHQLVIHPENLEELENVGNLENVGKIKDLLLLVEKIKKVAPNVNVTIKGCLLVYLKTMDGFILNSINSDCVSEVPVIKREYTPISF</sequence>
<evidence type="ECO:0000313" key="12">
    <source>
        <dbReference type="Proteomes" id="UP000567099"/>
    </source>
</evidence>
<evidence type="ECO:0000259" key="7">
    <source>
        <dbReference type="PROSITE" id="PS51918"/>
    </source>
</evidence>
<dbReference type="Proteomes" id="UP000567099">
    <property type="component" value="Unassembled WGS sequence"/>
</dbReference>
<evidence type="ECO:0000313" key="8">
    <source>
        <dbReference type="EMBL" id="AVB76580.1"/>
    </source>
</evidence>
<dbReference type="EMBL" id="JACDUO010000001">
    <property type="protein sequence ID" value="MBA2863089.1"/>
    <property type="molecule type" value="Genomic_DNA"/>
</dbReference>
<dbReference type="SFLD" id="SFLDS00029">
    <property type="entry name" value="Radical_SAM"/>
    <property type="match status" value="1"/>
</dbReference>
<proteinExistence type="predicted"/>
<dbReference type="Pfam" id="PF04055">
    <property type="entry name" value="Radical_SAM"/>
    <property type="match status" value="1"/>
</dbReference>
<reference evidence="11" key="1">
    <citation type="journal article" date="2018" name="Genome Announc.">
        <title>Complete Genome Sequence of the Methanococcus maripaludis Type Strain JJ (DSM 2067), a Model for Selenoprotein Synthesis in Archaea.</title>
        <authorList>
            <person name="Poehlein A."/>
            <person name="Heym D."/>
            <person name="Quitzke V."/>
            <person name="Fersch J."/>
            <person name="Daniel R."/>
            <person name="Rother M."/>
        </authorList>
    </citation>
    <scope>NUCLEOTIDE SEQUENCE [LARGE SCALE GENOMIC DNA]</scope>
    <source>
        <strain evidence="11">DSM 2067</strain>
    </source>
</reference>
<dbReference type="GO" id="GO:0003824">
    <property type="term" value="F:catalytic activity"/>
    <property type="evidence" value="ECO:0007669"/>
    <property type="project" value="InterPro"/>
</dbReference>
<dbReference type="Proteomes" id="UP000239462">
    <property type="component" value="Chromosome"/>
</dbReference>
<dbReference type="PANTHER" id="PTHR43787">
    <property type="entry name" value="FEMO COFACTOR BIOSYNTHESIS PROTEIN NIFB-RELATED"/>
    <property type="match status" value="1"/>
</dbReference>
<dbReference type="GeneID" id="36102286"/>
<evidence type="ECO:0000313" key="11">
    <source>
        <dbReference type="Proteomes" id="UP000239462"/>
    </source>
</evidence>
<dbReference type="SMART" id="SM00729">
    <property type="entry name" value="Elp3"/>
    <property type="match status" value="1"/>
</dbReference>
<keyword evidence="4" id="KW-0479">Metal-binding</keyword>
<dbReference type="GO" id="GO:0046872">
    <property type="term" value="F:metal ion binding"/>
    <property type="evidence" value="ECO:0007669"/>
    <property type="project" value="UniProtKB-KW"/>
</dbReference>